<dbReference type="Pfam" id="PF00293">
    <property type="entry name" value="NUDIX"/>
    <property type="match status" value="1"/>
</dbReference>
<dbReference type="Proteomes" id="UP000176800">
    <property type="component" value="Unassembled WGS sequence"/>
</dbReference>
<dbReference type="Gene3D" id="3.90.79.10">
    <property type="entry name" value="Nucleoside Triphosphate Pyrophosphohydrolase"/>
    <property type="match status" value="1"/>
</dbReference>
<dbReference type="InterPro" id="IPR000086">
    <property type="entry name" value="NUDIX_hydrolase_dom"/>
</dbReference>
<feature type="domain" description="Nudix hydrolase" evidence="1">
    <location>
        <begin position="49"/>
        <end position="119"/>
    </location>
</feature>
<dbReference type="SUPFAM" id="SSF55811">
    <property type="entry name" value="Nudix"/>
    <property type="match status" value="1"/>
</dbReference>
<sequence length="194" mass="22328">MKKVLKVAYWFLKKIGKVSGKKSVLFKTDYMSAWRWTASNGDLYTAVKTAPAVVVLPYFKEQDSHYVVLIEQVRPENDNRKTLKTVGGYIGEKETPVQAVVRNLENKLGIKVESNRIISDGRMLGYTVVEIPVNIFRIELNYDEIKKITDFNNDTITTRIVSLKQALDLAKTNNLGDDSTAVPIYRFYWDHYRL</sequence>
<organism evidence="2 3">
    <name type="scientific">Candidatus Zambryskibacteria bacterium RIFCSPLOWO2_01_FULL_45_21</name>
    <dbReference type="NCBI Taxonomy" id="1802761"/>
    <lineage>
        <taxon>Bacteria</taxon>
        <taxon>Candidatus Zambryskiibacteriota</taxon>
    </lineage>
</organism>
<evidence type="ECO:0000313" key="2">
    <source>
        <dbReference type="EMBL" id="OHB03439.1"/>
    </source>
</evidence>
<evidence type="ECO:0000313" key="3">
    <source>
        <dbReference type="Proteomes" id="UP000176800"/>
    </source>
</evidence>
<comment type="caution">
    <text evidence="2">The sequence shown here is derived from an EMBL/GenBank/DDBJ whole genome shotgun (WGS) entry which is preliminary data.</text>
</comment>
<accession>A0A1G2U202</accession>
<reference evidence="2 3" key="1">
    <citation type="journal article" date="2016" name="Nat. Commun.">
        <title>Thousands of microbial genomes shed light on interconnected biogeochemical processes in an aquifer system.</title>
        <authorList>
            <person name="Anantharaman K."/>
            <person name="Brown C.T."/>
            <person name="Hug L.A."/>
            <person name="Sharon I."/>
            <person name="Castelle C.J."/>
            <person name="Probst A.J."/>
            <person name="Thomas B.C."/>
            <person name="Singh A."/>
            <person name="Wilkins M.J."/>
            <person name="Karaoz U."/>
            <person name="Brodie E.L."/>
            <person name="Williams K.H."/>
            <person name="Hubbard S.S."/>
            <person name="Banfield J.F."/>
        </authorList>
    </citation>
    <scope>NUCLEOTIDE SEQUENCE [LARGE SCALE GENOMIC DNA]</scope>
</reference>
<protein>
    <recommendedName>
        <fullName evidence="1">Nudix hydrolase domain-containing protein</fullName>
    </recommendedName>
</protein>
<dbReference type="EMBL" id="MHWE01000018">
    <property type="protein sequence ID" value="OHB03439.1"/>
    <property type="molecule type" value="Genomic_DNA"/>
</dbReference>
<proteinExistence type="predicted"/>
<gene>
    <name evidence="2" type="ORF">A3B14_02830</name>
</gene>
<dbReference type="AlphaFoldDB" id="A0A1G2U202"/>
<evidence type="ECO:0000259" key="1">
    <source>
        <dbReference type="Pfam" id="PF00293"/>
    </source>
</evidence>
<dbReference type="InterPro" id="IPR015797">
    <property type="entry name" value="NUDIX_hydrolase-like_dom_sf"/>
</dbReference>
<name>A0A1G2U202_9BACT</name>